<evidence type="ECO:0000313" key="4">
    <source>
        <dbReference type="Proteomes" id="UP001281410"/>
    </source>
</evidence>
<dbReference type="AlphaFoldDB" id="A0AAE0B9A5"/>
<evidence type="ECO:0000313" key="3">
    <source>
        <dbReference type="EMBL" id="KAK3231657.1"/>
    </source>
</evidence>
<evidence type="ECO:0000256" key="2">
    <source>
        <dbReference type="SAM" id="Phobius"/>
    </source>
</evidence>
<keyword evidence="2" id="KW-1133">Transmembrane helix</keyword>
<gene>
    <name evidence="3" type="ORF">Dsin_003538</name>
</gene>
<sequence length="284" mass="31877">MSDFDFNNVKAEKVEAMRLYNQQKKLKSFLFLFEVFLGLALLFWYSTYFVPVAADVARDFLRRIAVVFERSLYVFLVINVLVVVIYVFSVEKPTKPDVYDEYVSITTTTVSGQIVSSSSSSAAAAATVESPPPEESVNTVSDRQIVCVDNAVHNPPANQSVIRAKTATAAAGTAYRDRESRQSRFGAVTTETKTYRRTRSEMYVKDNRPRELRRSETSLSAAAVGRDSTRRASSAAMDDLSSEDFRMTIETFIAAKKKSLIRENTLDLKLESKECVSITLSRFN</sequence>
<keyword evidence="2" id="KW-0472">Membrane</keyword>
<feature type="region of interest" description="Disordered" evidence="1">
    <location>
        <begin position="212"/>
        <end position="237"/>
    </location>
</feature>
<proteinExistence type="predicted"/>
<feature type="transmembrane region" description="Helical" evidence="2">
    <location>
        <begin position="70"/>
        <end position="88"/>
    </location>
</feature>
<reference evidence="3" key="1">
    <citation type="journal article" date="2023" name="Plant J.">
        <title>Genome sequences and population genomics provide insights into the demographic history, inbreeding, and mutation load of two 'living fossil' tree species of Dipteronia.</title>
        <authorList>
            <person name="Feng Y."/>
            <person name="Comes H.P."/>
            <person name="Chen J."/>
            <person name="Zhu S."/>
            <person name="Lu R."/>
            <person name="Zhang X."/>
            <person name="Li P."/>
            <person name="Qiu J."/>
            <person name="Olsen K.M."/>
            <person name="Qiu Y."/>
        </authorList>
    </citation>
    <scope>NUCLEOTIDE SEQUENCE</scope>
    <source>
        <strain evidence="3">NBL</strain>
    </source>
</reference>
<dbReference type="EMBL" id="JANJYJ010000001">
    <property type="protein sequence ID" value="KAK3231657.1"/>
    <property type="molecule type" value="Genomic_DNA"/>
</dbReference>
<dbReference type="PANTHER" id="PTHR33640">
    <property type="entry name" value="TRANSMEMBRANE PROTEIN"/>
    <property type="match status" value="1"/>
</dbReference>
<organism evidence="3 4">
    <name type="scientific">Dipteronia sinensis</name>
    <dbReference type="NCBI Taxonomy" id="43782"/>
    <lineage>
        <taxon>Eukaryota</taxon>
        <taxon>Viridiplantae</taxon>
        <taxon>Streptophyta</taxon>
        <taxon>Embryophyta</taxon>
        <taxon>Tracheophyta</taxon>
        <taxon>Spermatophyta</taxon>
        <taxon>Magnoliopsida</taxon>
        <taxon>eudicotyledons</taxon>
        <taxon>Gunneridae</taxon>
        <taxon>Pentapetalae</taxon>
        <taxon>rosids</taxon>
        <taxon>malvids</taxon>
        <taxon>Sapindales</taxon>
        <taxon>Sapindaceae</taxon>
        <taxon>Hippocastanoideae</taxon>
        <taxon>Acereae</taxon>
        <taxon>Dipteronia</taxon>
    </lineage>
</organism>
<name>A0AAE0B9A5_9ROSI</name>
<dbReference type="Proteomes" id="UP001281410">
    <property type="component" value="Unassembled WGS sequence"/>
</dbReference>
<accession>A0AAE0B9A5</accession>
<keyword evidence="4" id="KW-1185">Reference proteome</keyword>
<feature type="transmembrane region" description="Helical" evidence="2">
    <location>
        <begin position="29"/>
        <end position="50"/>
    </location>
</feature>
<protein>
    <submittedName>
        <fullName evidence="3">Uncharacterized protein</fullName>
    </submittedName>
</protein>
<keyword evidence="2" id="KW-0812">Transmembrane</keyword>
<comment type="caution">
    <text evidence="3">The sequence shown here is derived from an EMBL/GenBank/DDBJ whole genome shotgun (WGS) entry which is preliminary data.</text>
</comment>
<dbReference type="PANTHER" id="PTHR33640:SF34">
    <property type="entry name" value="PROTEIN, PUTATIVE-RELATED"/>
    <property type="match status" value="1"/>
</dbReference>
<evidence type="ECO:0000256" key="1">
    <source>
        <dbReference type="SAM" id="MobiDB-lite"/>
    </source>
</evidence>